<gene>
    <name evidence="2" type="ORF">CNEO2_150065</name>
    <name evidence="1" type="ORF">CNEO_40578</name>
</gene>
<evidence type="ECO:0000313" key="3">
    <source>
        <dbReference type="Proteomes" id="UP000789738"/>
    </source>
</evidence>
<dbReference type="RefSeq" id="WP_268258986.1">
    <property type="nucleotide sequence ID" value="NZ_CAKJVE010000004.1"/>
</dbReference>
<protein>
    <submittedName>
        <fullName evidence="1">Uncharacterized protein</fullName>
    </submittedName>
</protein>
<accession>A0AA86JLB9</accession>
<dbReference type="Proteomes" id="UP001189143">
    <property type="component" value="Unassembled WGS sequence"/>
</dbReference>
<dbReference type="EMBL" id="CAMTCP010000066">
    <property type="protein sequence ID" value="CAI3546040.1"/>
    <property type="molecule type" value="Genomic_DNA"/>
</dbReference>
<evidence type="ECO:0000313" key="1">
    <source>
        <dbReference type="EMBL" id="CAG9703386.1"/>
    </source>
</evidence>
<name>A0AA86JLB9_9CLOT</name>
<reference evidence="1" key="1">
    <citation type="submission" date="2021-10" db="EMBL/GenBank/DDBJ databases">
        <authorList>
            <person name="Mesa V."/>
        </authorList>
    </citation>
    <scope>NUCLEOTIDE SEQUENCE</scope>
    <source>
        <strain evidence="1">CC3_PB</strain>
    </source>
</reference>
<dbReference type="EMBL" id="CAKJVE010000004">
    <property type="protein sequence ID" value="CAG9703386.1"/>
    <property type="molecule type" value="Genomic_DNA"/>
</dbReference>
<comment type="caution">
    <text evidence="1">The sequence shown here is derived from an EMBL/GenBank/DDBJ whole genome shotgun (WGS) entry which is preliminary data.</text>
</comment>
<evidence type="ECO:0000313" key="2">
    <source>
        <dbReference type="EMBL" id="CAI3546040.1"/>
    </source>
</evidence>
<reference evidence="2" key="2">
    <citation type="submission" date="2022-10" db="EMBL/GenBank/DDBJ databases">
        <authorList>
            <person name="Aires J."/>
            <person name="Mesa V."/>
        </authorList>
    </citation>
    <scope>NUCLEOTIDE SEQUENCE</scope>
    <source>
        <strain evidence="2">Clostridium neonatale JD116</strain>
    </source>
</reference>
<dbReference type="Proteomes" id="UP000789738">
    <property type="component" value="Unassembled WGS sequence"/>
</dbReference>
<organism evidence="1 3">
    <name type="scientific">Clostridium neonatale</name>
    <dbReference type="NCBI Taxonomy" id="137838"/>
    <lineage>
        <taxon>Bacteria</taxon>
        <taxon>Bacillati</taxon>
        <taxon>Bacillota</taxon>
        <taxon>Clostridia</taxon>
        <taxon>Eubacteriales</taxon>
        <taxon>Clostridiaceae</taxon>
        <taxon>Clostridium</taxon>
    </lineage>
</organism>
<dbReference type="AlphaFoldDB" id="A0AA86JLB9"/>
<proteinExistence type="predicted"/>
<sequence length="40" mass="4793">MNAKLYRNFVQELIDQGIRVQNLTLKQISKSIELYKIINR</sequence>